<feature type="domain" description="B box-type" evidence="9">
    <location>
        <begin position="149"/>
        <end position="189"/>
    </location>
</feature>
<evidence type="ECO:0000313" key="12">
    <source>
        <dbReference type="Proteomes" id="UP000472264"/>
    </source>
</evidence>
<dbReference type="OMA" id="AYENICA"/>
<evidence type="ECO:0000256" key="5">
    <source>
        <dbReference type="ARBA" id="ARBA00022859"/>
    </source>
</evidence>
<dbReference type="Gene3D" id="3.30.40.10">
    <property type="entry name" value="Zinc/RING finger domain, C3HC4 (zinc finger)"/>
    <property type="match status" value="1"/>
</dbReference>
<evidence type="ECO:0000256" key="3">
    <source>
        <dbReference type="ARBA" id="ARBA00022771"/>
    </source>
</evidence>
<dbReference type="RefSeq" id="XP_029379213.1">
    <property type="nucleotide sequence ID" value="XM_029523353.1"/>
</dbReference>
<dbReference type="InterPro" id="IPR017907">
    <property type="entry name" value="Znf_RING_CS"/>
</dbReference>
<keyword evidence="5" id="KW-0391">Immunity</keyword>
<evidence type="ECO:0000256" key="6">
    <source>
        <dbReference type="PROSITE-ProRule" id="PRU00024"/>
    </source>
</evidence>
<sequence>MSAASCFLMEDQFLCSICLDVFTDPVTLPCGHNFCNTCITNNWDVNTPYRCPVCQRLYFTRPELHVNTFISGMAAQFRQSVQRTSSSSSLQQQAARPGEVPCEVCAGPKLKALKSCLVCLASYCETHLEPHLTVTGLKRHQLIDPVENLEGRMCSKHDKLLELFCKTDQMFVCFLCTYSDHKNHDIVPLKEEYEGKKAELKKRNIQIQQMIQKRHQKLQEIKHSVDLSKQRADREIAEGVQVFTALKASVDRDQAEFIKTIKEELSTTEKQAEGFIKDLEEEISELKKRSAEVEQLSRSEDHLHLIQSISSLTSAKPTKDWTKVRVRPQSYAGTVRRTLIQLETTVSEQITSAFVAEIKRLQHSAVAVTFDPRTVPPKRSRSNNCRCVFDHHGFTSGRFYFQLQVSRWSRWTFGVATDTYKTGRIRLSPRNGFWTLSVLSGRCFASGKPAVLVSPEDHYENVGVLVDYDEGLVLFYDTDSAGLIYSFTDCLFGGKLYPFFSPCDSPRGDVDFHEERELLLH</sequence>
<dbReference type="InterPro" id="IPR013083">
    <property type="entry name" value="Znf_RING/FYVE/PHD"/>
</dbReference>
<evidence type="ECO:0000256" key="1">
    <source>
        <dbReference type="ARBA" id="ARBA00022588"/>
    </source>
</evidence>
<dbReference type="InterPro" id="IPR051051">
    <property type="entry name" value="E3_ubiq-ligase_TRIM/RNF"/>
</dbReference>
<evidence type="ECO:0000256" key="2">
    <source>
        <dbReference type="ARBA" id="ARBA00022723"/>
    </source>
</evidence>
<dbReference type="AlphaFoldDB" id="A0A665T903"/>
<dbReference type="Ensembl" id="ENSENLT00000006911.1">
    <property type="protein sequence ID" value="ENSENLP00000006615.1"/>
    <property type="gene ID" value="ENSENLG00000003139.1"/>
</dbReference>
<dbReference type="Gene3D" id="3.30.160.60">
    <property type="entry name" value="Classic Zinc Finger"/>
    <property type="match status" value="1"/>
</dbReference>
<dbReference type="SUPFAM" id="SSF57850">
    <property type="entry name" value="RING/U-box"/>
    <property type="match status" value="1"/>
</dbReference>
<dbReference type="PROSITE" id="PS00518">
    <property type="entry name" value="ZF_RING_1"/>
    <property type="match status" value="1"/>
</dbReference>
<feature type="coiled-coil region" evidence="7">
    <location>
        <begin position="262"/>
        <end position="299"/>
    </location>
</feature>
<keyword evidence="12" id="KW-1185">Reference proteome</keyword>
<dbReference type="OrthoDB" id="6270329at2759"/>
<dbReference type="Pfam" id="PF00622">
    <property type="entry name" value="SPRY"/>
    <property type="match status" value="1"/>
</dbReference>
<reference evidence="11" key="3">
    <citation type="submission" date="2025-09" db="UniProtKB">
        <authorList>
            <consortium name="Ensembl"/>
        </authorList>
    </citation>
    <scope>IDENTIFICATION</scope>
</reference>
<dbReference type="Gene3D" id="4.10.830.40">
    <property type="match status" value="1"/>
</dbReference>
<evidence type="ECO:0000259" key="8">
    <source>
        <dbReference type="PROSITE" id="PS50089"/>
    </source>
</evidence>
<dbReference type="PANTHER" id="PTHR25465:SF32">
    <property type="entry name" value="BLOODTHIRSTY-RELATED GENE FAMILY, MEMBER 16 ISOFORM X1-RELATED"/>
    <property type="match status" value="1"/>
</dbReference>
<keyword evidence="7" id="KW-0175">Coiled coil</keyword>
<dbReference type="InterPro" id="IPR001870">
    <property type="entry name" value="B30.2/SPRY"/>
</dbReference>
<dbReference type="PANTHER" id="PTHR25465">
    <property type="entry name" value="B-BOX DOMAIN CONTAINING"/>
    <property type="match status" value="1"/>
</dbReference>
<dbReference type="SMART" id="SM00336">
    <property type="entry name" value="BBOX"/>
    <property type="match status" value="1"/>
</dbReference>
<keyword evidence="2" id="KW-0479">Metal-binding</keyword>
<dbReference type="InterPro" id="IPR058030">
    <property type="entry name" value="TRIM8/14/16/25/29/45/65_CC"/>
</dbReference>
<dbReference type="InterPro" id="IPR003877">
    <property type="entry name" value="SPRY_dom"/>
</dbReference>
<dbReference type="CDD" id="cd19769">
    <property type="entry name" value="Bbox2_TRIM16-like"/>
    <property type="match status" value="1"/>
</dbReference>
<reference evidence="11" key="1">
    <citation type="submission" date="2021-04" db="EMBL/GenBank/DDBJ databases">
        <authorList>
            <consortium name="Wellcome Sanger Institute Data Sharing"/>
        </authorList>
    </citation>
    <scope>NUCLEOTIDE SEQUENCE [LARGE SCALE GENOMIC DNA]</scope>
</reference>
<evidence type="ECO:0000259" key="9">
    <source>
        <dbReference type="PROSITE" id="PS50119"/>
    </source>
</evidence>
<dbReference type="SMART" id="SM00184">
    <property type="entry name" value="RING"/>
    <property type="match status" value="1"/>
</dbReference>
<evidence type="ECO:0000256" key="4">
    <source>
        <dbReference type="ARBA" id="ARBA00022833"/>
    </source>
</evidence>
<dbReference type="PROSITE" id="PS50188">
    <property type="entry name" value="B302_SPRY"/>
    <property type="match status" value="1"/>
</dbReference>
<name>A0A665T903_ECHNA</name>
<dbReference type="PROSITE" id="PS50089">
    <property type="entry name" value="ZF_RING_2"/>
    <property type="match status" value="1"/>
</dbReference>
<protein>
    <submittedName>
        <fullName evidence="11">E3 ubiquitin/ISG15 ligase TRIM25-like</fullName>
    </submittedName>
</protein>
<accession>A0A665T903</accession>
<reference evidence="11" key="2">
    <citation type="submission" date="2025-08" db="UniProtKB">
        <authorList>
            <consortium name="Ensembl"/>
        </authorList>
    </citation>
    <scope>IDENTIFICATION</scope>
</reference>
<keyword evidence="3 6" id="KW-0863">Zinc-finger</keyword>
<dbReference type="InterPro" id="IPR013320">
    <property type="entry name" value="ConA-like_dom_sf"/>
</dbReference>
<dbReference type="Pfam" id="PF25600">
    <property type="entry name" value="TRIM_CC"/>
    <property type="match status" value="1"/>
</dbReference>
<dbReference type="Gene3D" id="2.60.120.920">
    <property type="match status" value="1"/>
</dbReference>
<feature type="domain" description="B30.2/SPRY" evidence="10">
    <location>
        <begin position="334"/>
        <end position="519"/>
    </location>
</feature>
<evidence type="ECO:0000259" key="10">
    <source>
        <dbReference type="PROSITE" id="PS50188"/>
    </source>
</evidence>
<dbReference type="InterPro" id="IPR001841">
    <property type="entry name" value="Znf_RING"/>
</dbReference>
<organism evidence="11 12">
    <name type="scientific">Echeneis naucrates</name>
    <name type="common">Live sharksucker</name>
    <dbReference type="NCBI Taxonomy" id="173247"/>
    <lineage>
        <taxon>Eukaryota</taxon>
        <taxon>Metazoa</taxon>
        <taxon>Chordata</taxon>
        <taxon>Craniata</taxon>
        <taxon>Vertebrata</taxon>
        <taxon>Euteleostomi</taxon>
        <taxon>Actinopterygii</taxon>
        <taxon>Neopterygii</taxon>
        <taxon>Teleostei</taxon>
        <taxon>Neoteleostei</taxon>
        <taxon>Acanthomorphata</taxon>
        <taxon>Carangaria</taxon>
        <taxon>Carangiformes</taxon>
        <taxon>Echeneidae</taxon>
        <taxon>Echeneis</taxon>
    </lineage>
</organism>
<dbReference type="Pfam" id="PF00643">
    <property type="entry name" value="zf-B_box"/>
    <property type="match status" value="1"/>
</dbReference>
<dbReference type="SUPFAM" id="SSF49899">
    <property type="entry name" value="Concanavalin A-like lectins/glucanases"/>
    <property type="match status" value="1"/>
</dbReference>
<dbReference type="Pfam" id="PF13445">
    <property type="entry name" value="zf-RING_UBOX"/>
    <property type="match status" value="1"/>
</dbReference>
<dbReference type="GO" id="GO:0045087">
    <property type="term" value="P:innate immune response"/>
    <property type="evidence" value="ECO:0007669"/>
    <property type="project" value="UniProtKB-KW"/>
</dbReference>
<evidence type="ECO:0000313" key="11">
    <source>
        <dbReference type="Ensembl" id="ENSENLP00000006615.1"/>
    </source>
</evidence>
<dbReference type="GO" id="GO:0008270">
    <property type="term" value="F:zinc ion binding"/>
    <property type="evidence" value="ECO:0007669"/>
    <property type="project" value="UniProtKB-KW"/>
</dbReference>
<dbReference type="SUPFAM" id="SSF57845">
    <property type="entry name" value="B-box zinc-binding domain"/>
    <property type="match status" value="1"/>
</dbReference>
<dbReference type="PROSITE" id="PS50119">
    <property type="entry name" value="ZF_BBOX"/>
    <property type="match status" value="1"/>
</dbReference>
<keyword evidence="1" id="KW-0399">Innate immunity</keyword>
<dbReference type="SMART" id="SM00449">
    <property type="entry name" value="SPRY"/>
    <property type="match status" value="1"/>
</dbReference>
<proteinExistence type="predicted"/>
<feature type="domain" description="RING-type" evidence="8">
    <location>
        <begin position="15"/>
        <end position="55"/>
    </location>
</feature>
<dbReference type="GeneID" id="115056697"/>
<dbReference type="InterPro" id="IPR000315">
    <property type="entry name" value="Znf_B-box"/>
</dbReference>
<keyword evidence="4" id="KW-0862">Zinc</keyword>
<dbReference type="InterPro" id="IPR043136">
    <property type="entry name" value="B30.2/SPRY_sf"/>
</dbReference>
<evidence type="ECO:0000256" key="7">
    <source>
        <dbReference type="SAM" id="Coils"/>
    </source>
</evidence>
<dbReference type="InterPro" id="IPR027370">
    <property type="entry name" value="Znf-RING_euk"/>
</dbReference>
<dbReference type="InParanoid" id="A0A665T903"/>
<dbReference type="Proteomes" id="UP000472264">
    <property type="component" value="Chromosome 16"/>
</dbReference>
<gene>
    <name evidence="11" type="primary">LOC115056697</name>
</gene>